<feature type="transmembrane region" description="Helical" evidence="7">
    <location>
        <begin position="304"/>
        <end position="326"/>
    </location>
</feature>
<dbReference type="GO" id="GO:0006508">
    <property type="term" value="P:proteolysis"/>
    <property type="evidence" value="ECO:0007669"/>
    <property type="project" value="UniProtKB-KW"/>
</dbReference>
<keyword evidence="7" id="KW-1133">Transmembrane helix</keyword>
<dbReference type="InterPro" id="IPR050131">
    <property type="entry name" value="Peptidase_S8_subtilisin-like"/>
</dbReference>
<evidence type="ECO:0000256" key="2">
    <source>
        <dbReference type="ARBA" id="ARBA00022670"/>
    </source>
</evidence>
<gene>
    <name evidence="9" type="ORF">THASP1DRAFT_17574</name>
</gene>
<keyword evidence="4 5" id="KW-0720">Serine protease</keyword>
<dbReference type="GO" id="GO:0004252">
    <property type="term" value="F:serine-type endopeptidase activity"/>
    <property type="evidence" value="ECO:0007669"/>
    <property type="project" value="UniProtKB-UniRule"/>
</dbReference>
<evidence type="ECO:0000256" key="5">
    <source>
        <dbReference type="PROSITE-ProRule" id="PRU01240"/>
    </source>
</evidence>
<feature type="non-terminal residue" evidence="9">
    <location>
        <position position="1"/>
    </location>
</feature>
<dbReference type="PRINTS" id="PR00723">
    <property type="entry name" value="SUBTILISIN"/>
</dbReference>
<proteinExistence type="inferred from homology"/>
<accession>A0A4P9XMG4</accession>
<dbReference type="InterPro" id="IPR036852">
    <property type="entry name" value="Peptidase_S8/S53_dom_sf"/>
</dbReference>
<sequence length="331" mass="35164">GLSRIGHRELTSTRHYNYPSNGGEGVRVYLLDTGINQNHYDFEDRVSVGPMLAKESRWGDIDNHGTPVAGIIAGAKYGIAKKAQIISIQVLGDKNTGDTETIIEALNWVSEEQQKHPGMSWAQKRGRRSVKANCGVCNSMSLAIPTSHLVDMTIERLAQQNITIVAAAGNGDPYGKSLDACIGSPASARLSITVGSSDSTDKAVSYSNYGRCVTLFAPGIDIISTSAENRTGYCIKSGTSMAAPFVTGVAANILGQYGPLPPQKLREIIIQLATPGVIKNIHDPDTPNRLLYASMAQEVPTAEGAITAATLPFFGNAAIAVIVAVFSQSFI</sequence>
<evidence type="ECO:0000256" key="3">
    <source>
        <dbReference type="ARBA" id="ARBA00022801"/>
    </source>
</evidence>
<dbReference type="PROSITE" id="PS00136">
    <property type="entry name" value="SUBTILASE_ASP"/>
    <property type="match status" value="1"/>
</dbReference>
<protein>
    <submittedName>
        <fullName evidence="9">Peptidase S8/S53 domain-containing protein</fullName>
    </submittedName>
</protein>
<dbReference type="AlphaFoldDB" id="A0A4P9XMG4"/>
<feature type="active site" description="Charge relay system" evidence="5">
    <location>
        <position position="32"/>
    </location>
</feature>
<dbReference type="EMBL" id="KZ992767">
    <property type="protein sequence ID" value="RKP07098.1"/>
    <property type="molecule type" value="Genomic_DNA"/>
</dbReference>
<evidence type="ECO:0000259" key="8">
    <source>
        <dbReference type="Pfam" id="PF00082"/>
    </source>
</evidence>
<dbReference type="STRING" id="78915.A0A4P9XMG4"/>
<dbReference type="OrthoDB" id="206201at2759"/>
<keyword evidence="7" id="KW-0472">Membrane</keyword>
<dbReference type="GO" id="GO:0005615">
    <property type="term" value="C:extracellular space"/>
    <property type="evidence" value="ECO:0007669"/>
    <property type="project" value="TreeGrafter"/>
</dbReference>
<dbReference type="PANTHER" id="PTHR43806:SF66">
    <property type="entry name" value="SERIN ENDOPEPTIDASE"/>
    <property type="match status" value="1"/>
</dbReference>
<evidence type="ECO:0000256" key="6">
    <source>
        <dbReference type="RuleBase" id="RU003355"/>
    </source>
</evidence>
<dbReference type="Gene3D" id="3.40.50.200">
    <property type="entry name" value="Peptidase S8/S53 domain"/>
    <property type="match status" value="1"/>
</dbReference>
<keyword evidence="2 5" id="KW-0645">Protease</keyword>
<feature type="active site" description="Charge relay system" evidence="5">
    <location>
        <position position="64"/>
    </location>
</feature>
<evidence type="ECO:0000313" key="9">
    <source>
        <dbReference type="EMBL" id="RKP07098.1"/>
    </source>
</evidence>
<keyword evidence="3 5" id="KW-0378">Hydrolase</keyword>
<dbReference type="InterPro" id="IPR015500">
    <property type="entry name" value="Peptidase_S8_subtilisin-rel"/>
</dbReference>
<keyword evidence="7" id="KW-0812">Transmembrane</keyword>
<dbReference type="SUPFAM" id="SSF52743">
    <property type="entry name" value="Subtilisin-like"/>
    <property type="match status" value="1"/>
</dbReference>
<dbReference type="InterPro" id="IPR022398">
    <property type="entry name" value="Peptidase_S8_His-AS"/>
</dbReference>
<dbReference type="Pfam" id="PF00082">
    <property type="entry name" value="Peptidase_S8"/>
    <property type="match status" value="1"/>
</dbReference>
<evidence type="ECO:0000256" key="7">
    <source>
        <dbReference type="SAM" id="Phobius"/>
    </source>
</evidence>
<feature type="active site" description="Charge relay system" evidence="5">
    <location>
        <position position="240"/>
    </location>
</feature>
<dbReference type="PROSITE" id="PS51892">
    <property type="entry name" value="SUBTILASE"/>
    <property type="match status" value="1"/>
</dbReference>
<dbReference type="PROSITE" id="PS00138">
    <property type="entry name" value="SUBTILASE_SER"/>
    <property type="match status" value="1"/>
</dbReference>
<dbReference type="CDD" id="cd04077">
    <property type="entry name" value="Peptidases_S8_PCSK9_ProteinaseK_like"/>
    <property type="match status" value="1"/>
</dbReference>
<reference evidence="10" key="1">
    <citation type="journal article" date="2018" name="Nat. Microbiol.">
        <title>Leveraging single-cell genomics to expand the fungal tree of life.</title>
        <authorList>
            <person name="Ahrendt S.R."/>
            <person name="Quandt C.A."/>
            <person name="Ciobanu D."/>
            <person name="Clum A."/>
            <person name="Salamov A."/>
            <person name="Andreopoulos B."/>
            <person name="Cheng J.F."/>
            <person name="Woyke T."/>
            <person name="Pelin A."/>
            <person name="Henrissat B."/>
            <person name="Reynolds N.K."/>
            <person name="Benny G.L."/>
            <person name="Smith M.E."/>
            <person name="James T.Y."/>
            <person name="Grigoriev I.V."/>
        </authorList>
    </citation>
    <scope>NUCLEOTIDE SEQUENCE [LARGE SCALE GENOMIC DNA]</scope>
    <source>
        <strain evidence="10">RSA 1356</strain>
    </source>
</reference>
<dbReference type="FunFam" id="3.40.50.200:FF:000016">
    <property type="entry name" value="Proprotein convertase subtilisin/kexin type 9"/>
    <property type="match status" value="1"/>
</dbReference>
<evidence type="ECO:0000256" key="1">
    <source>
        <dbReference type="ARBA" id="ARBA00011073"/>
    </source>
</evidence>
<keyword evidence="10" id="KW-1185">Reference proteome</keyword>
<dbReference type="InterPro" id="IPR023827">
    <property type="entry name" value="Peptidase_S8_Asp-AS"/>
</dbReference>
<dbReference type="PROSITE" id="PS00137">
    <property type="entry name" value="SUBTILASE_HIS"/>
    <property type="match status" value="1"/>
</dbReference>
<evidence type="ECO:0000256" key="4">
    <source>
        <dbReference type="ARBA" id="ARBA00022825"/>
    </source>
</evidence>
<comment type="similarity">
    <text evidence="1 5 6">Belongs to the peptidase S8 family.</text>
</comment>
<evidence type="ECO:0000313" key="10">
    <source>
        <dbReference type="Proteomes" id="UP000271241"/>
    </source>
</evidence>
<dbReference type="InterPro" id="IPR023828">
    <property type="entry name" value="Peptidase_S8_Ser-AS"/>
</dbReference>
<feature type="domain" description="Peptidase S8/S53" evidence="8">
    <location>
        <begin position="23"/>
        <end position="276"/>
    </location>
</feature>
<dbReference type="PANTHER" id="PTHR43806">
    <property type="entry name" value="PEPTIDASE S8"/>
    <property type="match status" value="1"/>
</dbReference>
<organism evidence="9 10">
    <name type="scientific">Thamnocephalis sphaerospora</name>
    <dbReference type="NCBI Taxonomy" id="78915"/>
    <lineage>
        <taxon>Eukaryota</taxon>
        <taxon>Fungi</taxon>
        <taxon>Fungi incertae sedis</taxon>
        <taxon>Zoopagomycota</taxon>
        <taxon>Zoopagomycotina</taxon>
        <taxon>Zoopagomycetes</taxon>
        <taxon>Zoopagales</taxon>
        <taxon>Sigmoideomycetaceae</taxon>
        <taxon>Thamnocephalis</taxon>
    </lineage>
</organism>
<dbReference type="InterPro" id="IPR000209">
    <property type="entry name" value="Peptidase_S8/S53_dom"/>
</dbReference>
<name>A0A4P9XMG4_9FUNG</name>
<dbReference type="Proteomes" id="UP000271241">
    <property type="component" value="Unassembled WGS sequence"/>
</dbReference>
<dbReference type="InterPro" id="IPR034193">
    <property type="entry name" value="PCSK9_ProteinaseK-like"/>
</dbReference>